<keyword evidence="2" id="KW-1185">Reference proteome</keyword>
<sequence length="302" mass="32550">MEKAITRDKLIYAMSGENKPVLEVESGAIVIFETCDCFENQISSCDQSIEKLDWNRINPATGPLYVKGAEPGDILKVAIEKIEINDYGVMAAIPGAGIFGENVDSSSIKVIPIKDGRAVFNDDIHIPCKPMIGVIGVAPVDGAIPNGEPGAHGGNMDNNKIVEGSVLYLPVFHPGALLSIGDLHAVMGDGEVMVTGVEIGGRVTVKVEVIKGHKINNPVLEYEDRIYTIASKEDLYQAVKTSAEDMLHLVMNKLGMGVNEAGMLLSAAGNTEICQIVDPKMTARFSIPKDIIGKDFYRLLKR</sequence>
<dbReference type="Gene3D" id="3.10.28.20">
    <property type="entry name" value="Acetamidase/Formamidase-like domains"/>
    <property type="match status" value="1"/>
</dbReference>
<protein>
    <submittedName>
        <fullName evidence="1">Amidase</fullName>
    </submittedName>
</protein>
<dbReference type="Proteomes" id="UP000184442">
    <property type="component" value="Unassembled WGS sequence"/>
</dbReference>
<proteinExistence type="predicted"/>
<dbReference type="STRING" id="1122184.SAMN02745176_02303"/>
<name>A0A1M6GCA4_9FIRM</name>
<dbReference type="RefSeq" id="WP_073026349.1">
    <property type="nucleotide sequence ID" value="NZ_FQZS01000015.1"/>
</dbReference>
<dbReference type="Gene3D" id="2.60.120.580">
    <property type="entry name" value="Acetamidase/Formamidase-like domains"/>
    <property type="match status" value="1"/>
</dbReference>
<accession>A0A1M6GCA4</accession>
<dbReference type="PANTHER" id="PTHR31891:SF1">
    <property type="entry name" value="FORMAMIDASE C869.04-RELATED"/>
    <property type="match status" value="1"/>
</dbReference>
<dbReference type="OrthoDB" id="9811740at2"/>
<dbReference type="AlphaFoldDB" id="A0A1M6GCA4"/>
<evidence type="ECO:0000313" key="2">
    <source>
        <dbReference type="Proteomes" id="UP000184442"/>
    </source>
</evidence>
<dbReference type="SUPFAM" id="SSF141130">
    <property type="entry name" value="Acetamidase/Formamidase-like"/>
    <property type="match status" value="1"/>
</dbReference>
<gene>
    <name evidence="1" type="ORF">SAMN02745176_02303</name>
</gene>
<dbReference type="InterPro" id="IPR004304">
    <property type="entry name" value="FmdA_AmdA"/>
</dbReference>
<reference evidence="1 2" key="1">
    <citation type="submission" date="2016-11" db="EMBL/GenBank/DDBJ databases">
        <authorList>
            <person name="Jaros S."/>
            <person name="Januszkiewicz K."/>
            <person name="Wedrychowicz H."/>
        </authorList>
    </citation>
    <scope>NUCLEOTIDE SEQUENCE [LARGE SCALE GENOMIC DNA]</scope>
    <source>
        <strain evidence="1 2">DSM 19022</strain>
    </source>
</reference>
<dbReference type="Gene3D" id="2.40.10.120">
    <property type="match status" value="1"/>
</dbReference>
<dbReference type="PANTHER" id="PTHR31891">
    <property type="entry name" value="FORMAMIDASE C869.04-RELATED"/>
    <property type="match status" value="1"/>
</dbReference>
<dbReference type="GO" id="GO:0016811">
    <property type="term" value="F:hydrolase activity, acting on carbon-nitrogen (but not peptide) bonds, in linear amides"/>
    <property type="evidence" value="ECO:0007669"/>
    <property type="project" value="InterPro"/>
</dbReference>
<dbReference type="EMBL" id="FQZS01000015">
    <property type="protein sequence ID" value="SHJ07557.1"/>
    <property type="molecule type" value="Genomic_DNA"/>
</dbReference>
<organism evidence="1 2">
    <name type="scientific">Lutispora thermophila DSM 19022</name>
    <dbReference type="NCBI Taxonomy" id="1122184"/>
    <lineage>
        <taxon>Bacteria</taxon>
        <taxon>Bacillati</taxon>
        <taxon>Bacillota</taxon>
        <taxon>Clostridia</taxon>
        <taxon>Lutisporales</taxon>
        <taxon>Lutisporaceae</taxon>
        <taxon>Lutispora</taxon>
    </lineage>
</organism>
<dbReference type="Pfam" id="PF03069">
    <property type="entry name" value="FmdA_AmdA"/>
    <property type="match status" value="2"/>
</dbReference>
<evidence type="ECO:0000313" key="1">
    <source>
        <dbReference type="EMBL" id="SHJ07557.1"/>
    </source>
</evidence>